<feature type="transmembrane region" description="Helical" evidence="1">
    <location>
        <begin position="96"/>
        <end position="118"/>
    </location>
</feature>
<feature type="transmembrane region" description="Helical" evidence="1">
    <location>
        <begin position="130"/>
        <end position="150"/>
    </location>
</feature>
<reference evidence="3 4" key="1">
    <citation type="submission" date="2024-12" db="EMBL/GenBank/DDBJ databases">
        <title>Forecasting of Potato common scab and diversities of Pathogenic streptomyces spp. in china.</title>
        <authorList>
            <person name="Handique U."/>
            <person name="Wu J."/>
        </authorList>
    </citation>
    <scope>NUCLEOTIDE SEQUENCE [LARGE SCALE GENOMIC DNA]</scope>
    <source>
        <strain evidence="3 4">ZRIMU1585</strain>
    </source>
</reference>
<dbReference type="Proteomes" id="UP001631993">
    <property type="component" value="Unassembled WGS sequence"/>
</dbReference>
<keyword evidence="1" id="KW-0472">Membrane</keyword>
<sequence>MNGVPARGQVPALTVAGLATGACAAASASSAGFAGSLGVVLPGAALSFTAGLLLARTIPVPVAMANRDDSRAVVVAAGLLLLSIAVAVPATDGAALAQLLVTAAASGLLIGTPTAGAGHPVRGSGELARTAYALLWFGTGLGAGCAVGSWRLPETRAAASASACAFALLWLATMSQARRVAPPPG</sequence>
<accession>A0ABW9INP2</accession>
<feature type="chain" id="PRO_5045931607" description="MFS transporter" evidence="2">
    <location>
        <begin position="25"/>
        <end position="185"/>
    </location>
</feature>
<keyword evidence="1" id="KW-0812">Transmembrane</keyword>
<feature type="transmembrane region" description="Helical" evidence="1">
    <location>
        <begin position="156"/>
        <end position="173"/>
    </location>
</feature>
<evidence type="ECO:0008006" key="5">
    <source>
        <dbReference type="Google" id="ProtNLM"/>
    </source>
</evidence>
<keyword evidence="1" id="KW-1133">Transmembrane helix</keyword>
<proteinExistence type="predicted"/>
<name>A0ABW9INP2_STRGJ</name>
<feature type="transmembrane region" description="Helical" evidence="1">
    <location>
        <begin position="70"/>
        <end position="90"/>
    </location>
</feature>
<evidence type="ECO:0000313" key="4">
    <source>
        <dbReference type="Proteomes" id="UP001631993"/>
    </source>
</evidence>
<evidence type="ECO:0000256" key="1">
    <source>
        <dbReference type="SAM" id="Phobius"/>
    </source>
</evidence>
<keyword evidence="2" id="KW-0732">Signal</keyword>
<keyword evidence="4" id="KW-1185">Reference proteome</keyword>
<feature type="transmembrane region" description="Helical" evidence="1">
    <location>
        <begin position="38"/>
        <end position="58"/>
    </location>
</feature>
<feature type="signal peptide" evidence="2">
    <location>
        <begin position="1"/>
        <end position="24"/>
    </location>
</feature>
<gene>
    <name evidence="3" type="ORF">ACKI1S_28590</name>
</gene>
<protein>
    <recommendedName>
        <fullName evidence="5">MFS transporter</fullName>
    </recommendedName>
</protein>
<comment type="caution">
    <text evidence="3">The sequence shown here is derived from an EMBL/GenBank/DDBJ whole genome shotgun (WGS) entry which is preliminary data.</text>
</comment>
<evidence type="ECO:0000313" key="3">
    <source>
        <dbReference type="EMBL" id="MFM9650094.1"/>
    </source>
</evidence>
<dbReference type="PROSITE" id="PS51257">
    <property type="entry name" value="PROKAR_LIPOPROTEIN"/>
    <property type="match status" value="1"/>
</dbReference>
<dbReference type="RefSeq" id="WP_369277191.1">
    <property type="nucleotide sequence ID" value="NZ_JBJVMW010000009.1"/>
</dbReference>
<evidence type="ECO:0000256" key="2">
    <source>
        <dbReference type="SAM" id="SignalP"/>
    </source>
</evidence>
<organism evidence="3 4">
    <name type="scientific">Streptomyces galilaeus</name>
    <dbReference type="NCBI Taxonomy" id="33899"/>
    <lineage>
        <taxon>Bacteria</taxon>
        <taxon>Bacillati</taxon>
        <taxon>Actinomycetota</taxon>
        <taxon>Actinomycetes</taxon>
        <taxon>Kitasatosporales</taxon>
        <taxon>Streptomycetaceae</taxon>
        <taxon>Streptomyces</taxon>
    </lineage>
</organism>
<dbReference type="EMBL" id="JBJVNE010000015">
    <property type="protein sequence ID" value="MFM9650094.1"/>
    <property type="molecule type" value="Genomic_DNA"/>
</dbReference>